<accession>A0ACB6RAR4</accession>
<comment type="caution">
    <text evidence="1">The sequence shown here is derived from an EMBL/GenBank/DDBJ whole genome shotgun (WGS) entry which is preliminary data.</text>
</comment>
<evidence type="ECO:0000313" key="1">
    <source>
        <dbReference type="EMBL" id="KAF2475551.1"/>
    </source>
</evidence>
<reference evidence="1" key="1">
    <citation type="journal article" date="2020" name="Stud. Mycol.">
        <title>101 Dothideomycetes genomes: a test case for predicting lifestyles and emergence of pathogens.</title>
        <authorList>
            <person name="Haridas S."/>
            <person name="Albert R."/>
            <person name="Binder M."/>
            <person name="Bloem J."/>
            <person name="Labutti K."/>
            <person name="Salamov A."/>
            <person name="Andreopoulos B."/>
            <person name="Baker S."/>
            <person name="Barry K."/>
            <person name="Bills G."/>
            <person name="Bluhm B."/>
            <person name="Cannon C."/>
            <person name="Castanera R."/>
            <person name="Culley D."/>
            <person name="Daum C."/>
            <person name="Ezra D."/>
            <person name="Gonzalez J."/>
            <person name="Henrissat B."/>
            <person name="Kuo A."/>
            <person name="Liang C."/>
            <person name="Lipzen A."/>
            <person name="Lutzoni F."/>
            <person name="Magnuson J."/>
            <person name="Mondo S."/>
            <person name="Nolan M."/>
            <person name="Ohm R."/>
            <person name="Pangilinan J."/>
            <person name="Park H.-J."/>
            <person name="Ramirez L."/>
            <person name="Alfaro M."/>
            <person name="Sun H."/>
            <person name="Tritt A."/>
            <person name="Yoshinaga Y."/>
            <person name="Zwiers L.-H."/>
            <person name="Turgeon B."/>
            <person name="Goodwin S."/>
            <person name="Spatafora J."/>
            <person name="Crous P."/>
            <person name="Grigoriev I."/>
        </authorList>
    </citation>
    <scope>NUCLEOTIDE SEQUENCE</scope>
    <source>
        <strain evidence="1">ATCC 200398</strain>
    </source>
</reference>
<protein>
    <submittedName>
        <fullName evidence="1">Uncharacterized protein</fullName>
    </submittedName>
</protein>
<dbReference type="Proteomes" id="UP000799755">
    <property type="component" value="Unassembled WGS sequence"/>
</dbReference>
<name>A0ACB6RAR4_9PLEO</name>
<evidence type="ECO:0000313" key="2">
    <source>
        <dbReference type="Proteomes" id="UP000799755"/>
    </source>
</evidence>
<keyword evidence="2" id="KW-1185">Reference proteome</keyword>
<gene>
    <name evidence="1" type="ORF">BDR25DRAFT_301177</name>
</gene>
<organism evidence="1 2">
    <name type="scientific">Lindgomyces ingoldianus</name>
    <dbReference type="NCBI Taxonomy" id="673940"/>
    <lineage>
        <taxon>Eukaryota</taxon>
        <taxon>Fungi</taxon>
        <taxon>Dikarya</taxon>
        <taxon>Ascomycota</taxon>
        <taxon>Pezizomycotina</taxon>
        <taxon>Dothideomycetes</taxon>
        <taxon>Pleosporomycetidae</taxon>
        <taxon>Pleosporales</taxon>
        <taxon>Lindgomycetaceae</taxon>
        <taxon>Lindgomyces</taxon>
    </lineage>
</organism>
<sequence length="400" mass="46383">MAPTPKPHDSDLHIALEIHGLPFSTIPANDLSPKHASHTSDLRASSRIQSRNRARMEKYYHFKGLSPFDLPSHPNQQSHYTPHSHIPDCDSSMYLTSFPADLSTAIIHRFTPREAYRQAQQWPRPPSYHHSREKKYSNKWQKRQLSKKGMRREIKEEEWREDLDMMEDTEKMIERMDAYERYCYFGDYADVFDGPGESKVPVPQTTSQLQDISSLSQAIEENVDVDEGYMSYISDEDDGEIEGEEQSEDEDDNNWRNLGWYPFRYHFTATGGGWPFRWHRNFTGCHFIAVWTSCSEQFCACHLYWPRDPEVPQMFSLGEWARGALGEMEVGRPWDDAKNEVFGGPEWVDSSGGMSVYGRSDYEDMIMDVAEQLGRDWDIVSLASEAWTEVEDALSDIGSW</sequence>
<proteinExistence type="predicted"/>
<dbReference type="EMBL" id="MU003496">
    <property type="protein sequence ID" value="KAF2475551.1"/>
    <property type="molecule type" value="Genomic_DNA"/>
</dbReference>